<sequence length="552" mass="63610">MKKYILILIFVLALFLRVYKLGQFPVGFLWDEAALGYNAYSILKTGRDEYGKFLPLIFKSFGDYKPGLYVYLAIPSVLIFGLNEFAVRFPSAFLGGLSVLIFYLFIKESLGEESSKVPLVAALLLAISPWHLIFSRGSWELNIILTEFLAGFYLLLKFLSTERKKFLYFSAFFFLLTLVTYQSAKFLLPVLLAGFFFFFQGKILRADKKAVFSFTALIVAFFIFFNLLTVLAGKGGRVKAMSIFSYPRSDQETQMFLTQDKNSDLVFGFFHGTPVFFVRSVLGRYFNHFSGKFLFIGGDWSNQRNGIIYQGVMYYFDLVFLVLGFFSLFKKKRSFLGNFMLFWLVIAPIPAALTRDSISSVRSFTMVIPLVFVVSIGMIAFFDYFKNKNKLIKSFGYLLLVTCYLLLFVRLVDLYMVHDPKYTSENRLYGYKQAVFAVKSLVSQKNKVVFTDKYGQPHIFYLFYTKYDPKKYQEQALLKENPFGDVGKVDKIDNIEFRKLYFPDDRSIANSLFVGDEFDLPISDIVGQKDITLLENIEFLNGKTAFRIVGTK</sequence>
<evidence type="ECO:0000256" key="4">
    <source>
        <dbReference type="ARBA" id="ARBA00022679"/>
    </source>
</evidence>
<evidence type="ECO:0000256" key="6">
    <source>
        <dbReference type="ARBA" id="ARBA00022989"/>
    </source>
</evidence>
<dbReference type="Proteomes" id="UP000231371">
    <property type="component" value="Unassembled WGS sequence"/>
</dbReference>
<dbReference type="PANTHER" id="PTHR33908">
    <property type="entry name" value="MANNOSYLTRANSFERASE YKCB-RELATED"/>
    <property type="match status" value="1"/>
</dbReference>
<evidence type="ECO:0000256" key="5">
    <source>
        <dbReference type="ARBA" id="ARBA00022692"/>
    </source>
</evidence>
<evidence type="ECO:0000256" key="8">
    <source>
        <dbReference type="SAM" id="Phobius"/>
    </source>
</evidence>
<feature type="domain" description="Glycosyltransferase RgtA/B/C/D-like" evidence="9">
    <location>
        <begin position="66"/>
        <end position="220"/>
    </location>
</feature>
<comment type="subcellular location">
    <subcellularLocation>
        <location evidence="1">Cell membrane</location>
        <topology evidence="1">Multi-pass membrane protein</topology>
    </subcellularLocation>
</comment>
<dbReference type="EMBL" id="PCVI01000001">
    <property type="protein sequence ID" value="PIQ70510.1"/>
    <property type="molecule type" value="Genomic_DNA"/>
</dbReference>
<evidence type="ECO:0000256" key="1">
    <source>
        <dbReference type="ARBA" id="ARBA00004651"/>
    </source>
</evidence>
<protein>
    <recommendedName>
        <fullName evidence="9">Glycosyltransferase RgtA/B/C/D-like domain-containing protein</fullName>
    </recommendedName>
</protein>
<feature type="transmembrane region" description="Helical" evidence="8">
    <location>
        <begin position="366"/>
        <end position="385"/>
    </location>
</feature>
<keyword evidence="5 8" id="KW-0812">Transmembrane</keyword>
<accession>A0A2H0KGY4</accession>
<dbReference type="GO" id="GO:0016763">
    <property type="term" value="F:pentosyltransferase activity"/>
    <property type="evidence" value="ECO:0007669"/>
    <property type="project" value="TreeGrafter"/>
</dbReference>
<dbReference type="InterPro" id="IPR038731">
    <property type="entry name" value="RgtA/B/C-like"/>
</dbReference>
<reference evidence="10 11" key="1">
    <citation type="submission" date="2017-09" db="EMBL/GenBank/DDBJ databases">
        <title>Depth-based differentiation of microbial function through sediment-hosted aquifers and enrichment of novel symbionts in the deep terrestrial subsurface.</title>
        <authorList>
            <person name="Probst A.J."/>
            <person name="Ladd B."/>
            <person name="Jarett J.K."/>
            <person name="Geller-Mcgrath D.E."/>
            <person name="Sieber C.M."/>
            <person name="Emerson J.B."/>
            <person name="Anantharaman K."/>
            <person name="Thomas B.C."/>
            <person name="Malmstrom R."/>
            <person name="Stieglmeier M."/>
            <person name="Klingl A."/>
            <person name="Woyke T."/>
            <person name="Ryan C.M."/>
            <person name="Banfield J.F."/>
        </authorList>
    </citation>
    <scope>NUCLEOTIDE SEQUENCE [LARGE SCALE GENOMIC DNA]</scope>
    <source>
        <strain evidence="10">CG11_big_fil_rev_8_21_14_0_20_40_12</strain>
    </source>
</reference>
<gene>
    <name evidence="10" type="ORF">COV89_00085</name>
</gene>
<dbReference type="Pfam" id="PF13231">
    <property type="entry name" value="PMT_2"/>
    <property type="match status" value="1"/>
</dbReference>
<proteinExistence type="predicted"/>
<feature type="transmembrane region" description="Helical" evidence="8">
    <location>
        <begin position="141"/>
        <end position="159"/>
    </location>
</feature>
<feature type="transmembrane region" description="Helical" evidence="8">
    <location>
        <begin position="85"/>
        <end position="105"/>
    </location>
</feature>
<dbReference type="AlphaFoldDB" id="A0A2H0KGY4"/>
<feature type="transmembrane region" description="Helical" evidence="8">
    <location>
        <begin position="211"/>
        <end position="232"/>
    </location>
</feature>
<feature type="transmembrane region" description="Helical" evidence="8">
    <location>
        <begin position="307"/>
        <end position="328"/>
    </location>
</feature>
<keyword evidence="2" id="KW-1003">Cell membrane</keyword>
<feature type="transmembrane region" description="Helical" evidence="8">
    <location>
        <begin position="397"/>
        <end position="417"/>
    </location>
</feature>
<evidence type="ECO:0000256" key="3">
    <source>
        <dbReference type="ARBA" id="ARBA00022676"/>
    </source>
</evidence>
<evidence type="ECO:0000313" key="10">
    <source>
        <dbReference type="EMBL" id="PIQ70510.1"/>
    </source>
</evidence>
<comment type="caution">
    <text evidence="10">The sequence shown here is derived from an EMBL/GenBank/DDBJ whole genome shotgun (WGS) entry which is preliminary data.</text>
</comment>
<feature type="transmembrane region" description="Helical" evidence="8">
    <location>
        <begin position="265"/>
        <end position="287"/>
    </location>
</feature>
<evidence type="ECO:0000259" key="9">
    <source>
        <dbReference type="Pfam" id="PF13231"/>
    </source>
</evidence>
<dbReference type="InterPro" id="IPR050297">
    <property type="entry name" value="LipidA_mod_glycosyltrf_83"/>
</dbReference>
<dbReference type="PANTHER" id="PTHR33908:SF11">
    <property type="entry name" value="MEMBRANE PROTEIN"/>
    <property type="match status" value="1"/>
</dbReference>
<keyword evidence="7 8" id="KW-0472">Membrane</keyword>
<dbReference type="GO" id="GO:0009103">
    <property type="term" value="P:lipopolysaccharide biosynthetic process"/>
    <property type="evidence" value="ECO:0007669"/>
    <property type="project" value="UniProtKB-ARBA"/>
</dbReference>
<evidence type="ECO:0000256" key="7">
    <source>
        <dbReference type="ARBA" id="ARBA00023136"/>
    </source>
</evidence>
<dbReference type="GO" id="GO:0005886">
    <property type="term" value="C:plasma membrane"/>
    <property type="evidence" value="ECO:0007669"/>
    <property type="project" value="UniProtKB-SubCell"/>
</dbReference>
<evidence type="ECO:0000256" key="2">
    <source>
        <dbReference type="ARBA" id="ARBA00022475"/>
    </source>
</evidence>
<keyword evidence="6 8" id="KW-1133">Transmembrane helix</keyword>
<evidence type="ECO:0000313" key="11">
    <source>
        <dbReference type="Proteomes" id="UP000231371"/>
    </source>
</evidence>
<feature type="transmembrane region" description="Helical" evidence="8">
    <location>
        <begin position="335"/>
        <end position="354"/>
    </location>
</feature>
<name>A0A2H0KGY4_9BACT</name>
<organism evidence="10 11">
    <name type="scientific">Candidatus Shapirobacteria bacterium CG11_big_fil_rev_8_21_14_0_20_40_12</name>
    <dbReference type="NCBI Taxonomy" id="1974889"/>
    <lineage>
        <taxon>Bacteria</taxon>
        <taxon>Candidatus Shapironibacteriota</taxon>
    </lineage>
</organism>
<keyword evidence="4" id="KW-0808">Transferase</keyword>
<feature type="transmembrane region" description="Helical" evidence="8">
    <location>
        <begin position="166"/>
        <end position="199"/>
    </location>
</feature>
<keyword evidence="3" id="KW-0328">Glycosyltransferase</keyword>